<feature type="domain" description="CULT" evidence="2">
    <location>
        <begin position="34"/>
        <end position="134"/>
    </location>
</feature>
<proteinExistence type="predicted"/>
<protein>
    <recommendedName>
        <fullName evidence="2">CULT domain-containing protein</fullName>
    </recommendedName>
</protein>
<sequence>MNPSPRWLKDSPAAPAKATPARQAEDTTESRGPEKPLCCARCGHVITRERDRTTVNGRATHTRVNPSGFVFHFGCFARAEGCLVTGPPTAEASWFPGFVWRYAMCAECGTHLGWAFHGESDFLGLVLDRLTAPS</sequence>
<feature type="region of interest" description="Disordered" evidence="1">
    <location>
        <begin position="1"/>
        <end position="35"/>
    </location>
</feature>
<dbReference type="EMBL" id="CP011509">
    <property type="protein sequence ID" value="AKJ07779.1"/>
    <property type="molecule type" value="Genomic_DNA"/>
</dbReference>
<evidence type="ECO:0000313" key="3">
    <source>
        <dbReference type="EMBL" id="AKJ07779.1"/>
    </source>
</evidence>
<reference evidence="3 5" key="1">
    <citation type="submission" date="2015-05" db="EMBL/GenBank/DDBJ databases">
        <title>Genome assembly of Archangium gephyra DSM 2261.</title>
        <authorList>
            <person name="Sharma G."/>
            <person name="Subramanian S."/>
        </authorList>
    </citation>
    <scope>NUCLEOTIDE SEQUENCE [LARGE SCALE GENOMIC DNA]</scope>
    <source>
        <strain evidence="3 5">DSM 2261</strain>
    </source>
</reference>
<dbReference type="Proteomes" id="UP000035579">
    <property type="component" value="Chromosome"/>
</dbReference>
<evidence type="ECO:0000313" key="5">
    <source>
        <dbReference type="Proteomes" id="UP000035579"/>
    </source>
</evidence>
<dbReference type="PROSITE" id="PS51788">
    <property type="entry name" value="CULT"/>
    <property type="match status" value="1"/>
</dbReference>
<dbReference type="Gene3D" id="2.170.150.20">
    <property type="entry name" value="Peptide methionine sulfoxide reductase"/>
    <property type="match status" value="1"/>
</dbReference>
<evidence type="ECO:0000313" key="4">
    <source>
        <dbReference type="EMBL" id="REG29532.1"/>
    </source>
</evidence>
<name>A0AAC8QI68_9BACT</name>
<reference evidence="4 6" key="2">
    <citation type="submission" date="2018-08" db="EMBL/GenBank/DDBJ databases">
        <title>Genomic Encyclopedia of Archaeal and Bacterial Type Strains, Phase II (KMG-II): from individual species to whole genera.</title>
        <authorList>
            <person name="Goeker M."/>
        </authorList>
    </citation>
    <scope>NUCLEOTIDE SEQUENCE [LARGE SCALE GENOMIC DNA]</scope>
    <source>
        <strain evidence="4 6">DSM 2261</strain>
    </source>
</reference>
<evidence type="ECO:0000313" key="6">
    <source>
        <dbReference type="Proteomes" id="UP000256345"/>
    </source>
</evidence>
<organism evidence="3 5">
    <name type="scientific">Archangium gephyra</name>
    <dbReference type="NCBI Taxonomy" id="48"/>
    <lineage>
        <taxon>Bacteria</taxon>
        <taxon>Pseudomonadati</taxon>
        <taxon>Myxococcota</taxon>
        <taxon>Myxococcia</taxon>
        <taxon>Myxococcales</taxon>
        <taxon>Cystobacterineae</taxon>
        <taxon>Archangiaceae</taxon>
        <taxon>Archangium</taxon>
    </lineage>
</organism>
<feature type="compositionally biased region" description="Low complexity" evidence="1">
    <location>
        <begin position="12"/>
        <end position="22"/>
    </location>
</feature>
<dbReference type="Proteomes" id="UP000256345">
    <property type="component" value="Unassembled WGS sequence"/>
</dbReference>
<dbReference type="AlphaFoldDB" id="A0AAC8QI68"/>
<keyword evidence="6" id="KW-1185">Reference proteome</keyword>
<dbReference type="InterPro" id="IPR034750">
    <property type="entry name" value="CULT"/>
</dbReference>
<dbReference type="EMBL" id="QUMU01000007">
    <property type="protein sequence ID" value="REG29532.1"/>
    <property type="molecule type" value="Genomic_DNA"/>
</dbReference>
<dbReference type="CDD" id="cd15777">
    <property type="entry name" value="CRBN_C_like"/>
    <property type="match status" value="1"/>
</dbReference>
<feature type="compositionally biased region" description="Basic and acidic residues" evidence="1">
    <location>
        <begin position="23"/>
        <end position="34"/>
    </location>
</feature>
<dbReference type="FunFam" id="2.170.150.20:FF:000007">
    <property type="entry name" value="Protein cereblon"/>
    <property type="match status" value="1"/>
</dbReference>
<evidence type="ECO:0000256" key="1">
    <source>
        <dbReference type="SAM" id="MobiDB-lite"/>
    </source>
</evidence>
<accession>A0AAC8QI68</accession>
<dbReference type="RefSeq" id="WP_053067252.1">
    <property type="nucleotide sequence ID" value="NZ_CP011509.1"/>
</dbReference>
<dbReference type="KEGG" id="age:AA314_09405"/>
<gene>
    <name evidence="3" type="ORF">AA314_09405</name>
    <name evidence="4" type="ORF">ATI61_107228</name>
</gene>
<evidence type="ECO:0000259" key="2">
    <source>
        <dbReference type="PROSITE" id="PS51788"/>
    </source>
</evidence>